<dbReference type="AlphaFoldDB" id="A0A1G9YV55"/>
<dbReference type="SUPFAM" id="SSF53597">
    <property type="entry name" value="Dihydrofolate reductase-like"/>
    <property type="match status" value="1"/>
</dbReference>
<evidence type="ECO:0000313" key="2">
    <source>
        <dbReference type="EMBL" id="SDN12421.1"/>
    </source>
</evidence>
<evidence type="ECO:0000313" key="3">
    <source>
        <dbReference type="Proteomes" id="UP000183376"/>
    </source>
</evidence>
<dbReference type="OrthoDB" id="195113at2"/>
<reference evidence="2 3" key="1">
    <citation type="submission" date="2016-10" db="EMBL/GenBank/DDBJ databases">
        <authorList>
            <person name="de Groot N.N."/>
        </authorList>
    </citation>
    <scope>NUCLEOTIDE SEQUENCE [LARGE SCALE GENOMIC DNA]</scope>
    <source>
        <strain evidence="2 3">DSM 44149</strain>
    </source>
</reference>
<proteinExistence type="predicted"/>
<dbReference type="GO" id="GO:0009231">
    <property type="term" value="P:riboflavin biosynthetic process"/>
    <property type="evidence" value="ECO:0007669"/>
    <property type="project" value="InterPro"/>
</dbReference>
<dbReference type="RefSeq" id="WP_030427498.1">
    <property type="nucleotide sequence ID" value="NZ_JOEF01000002.1"/>
</dbReference>
<dbReference type="Pfam" id="PF01872">
    <property type="entry name" value="RibD_C"/>
    <property type="match status" value="1"/>
</dbReference>
<dbReference type="PANTHER" id="PTHR38011:SF11">
    <property type="entry name" value="2,5-DIAMINO-6-RIBOSYLAMINO-4(3H)-PYRIMIDINONE 5'-PHOSPHATE REDUCTASE"/>
    <property type="match status" value="1"/>
</dbReference>
<dbReference type="GO" id="GO:0008703">
    <property type="term" value="F:5-amino-6-(5-phosphoribosylamino)uracil reductase activity"/>
    <property type="evidence" value="ECO:0007669"/>
    <property type="project" value="InterPro"/>
</dbReference>
<organism evidence="2 3">
    <name type="scientific">Allokutzneria albata</name>
    <name type="common">Kibdelosporangium albatum</name>
    <dbReference type="NCBI Taxonomy" id="211114"/>
    <lineage>
        <taxon>Bacteria</taxon>
        <taxon>Bacillati</taxon>
        <taxon>Actinomycetota</taxon>
        <taxon>Actinomycetes</taxon>
        <taxon>Pseudonocardiales</taxon>
        <taxon>Pseudonocardiaceae</taxon>
        <taxon>Allokutzneria</taxon>
    </lineage>
</organism>
<protein>
    <submittedName>
        <fullName evidence="2">Dihydrofolate reductase</fullName>
    </submittedName>
</protein>
<dbReference type="eggNOG" id="COG0262">
    <property type="taxonomic scope" value="Bacteria"/>
</dbReference>
<dbReference type="InterPro" id="IPR050765">
    <property type="entry name" value="Riboflavin_Biosynth_HTPR"/>
</dbReference>
<evidence type="ECO:0000259" key="1">
    <source>
        <dbReference type="Pfam" id="PF01872"/>
    </source>
</evidence>
<keyword evidence="3" id="KW-1185">Reference proteome</keyword>
<dbReference type="InterPro" id="IPR002734">
    <property type="entry name" value="RibDG_C"/>
</dbReference>
<feature type="domain" description="Bacterial bifunctional deaminase-reductase C-terminal" evidence="1">
    <location>
        <begin position="6"/>
        <end position="182"/>
    </location>
</feature>
<dbReference type="InterPro" id="IPR024072">
    <property type="entry name" value="DHFR-like_dom_sf"/>
</dbReference>
<dbReference type="EMBL" id="LT629701">
    <property type="protein sequence ID" value="SDN12421.1"/>
    <property type="molecule type" value="Genomic_DNA"/>
</dbReference>
<sequence>MRTLSYYIASTVDGFIATPDGAADFFPWEGDHNAVMTAEYPETLPTHVAAAVGLPPSEPRHFDTVLMGRGTYEVVLKEGIRSPYAHLRQYVFSTGLEQQHPDVEIVPGDPVAKVRELKAQEGKGIWLCGGGVLAGALREEIDELLVKIYPIVAGSGIPLFDGEFRATGFRLTAHRVFDSGMAFMTYSRL</sequence>
<accession>A0A1G9YV55</accession>
<gene>
    <name evidence="2" type="ORF">SAMN04489726_5040</name>
</gene>
<dbReference type="Proteomes" id="UP000183376">
    <property type="component" value="Chromosome I"/>
</dbReference>
<name>A0A1G9YV55_ALLAB</name>
<dbReference type="PANTHER" id="PTHR38011">
    <property type="entry name" value="DIHYDROFOLATE REDUCTASE FAMILY PROTEIN (AFU_ORTHOLOGUE AFUA_8G06820)"/>
    <property type="match status" value="1"/>
</dbReference>
<dbReference type="STRING" id="211114.SAMN04489726_5040"/>
<dbReference type="Gene3D" id="3.40.430.10">
    <property type="entry name" value="Dihydrofolate Reductase, subunit A"/>
    <property type="match status" value="1"/>
</dbReference>